<evidence type="ECO:0000313" key="2">
    <source>
        <dbReference type="Proteomes" id="UP000505242"/>
    </source>
</evidence>
<protein>
    <submittedName>
        <fullName evidence="1">Uncharacterized protein</fullName>
    </submittedName>
</protein>
<dbReference type="EMBL" id="KT997847">
    <property type="protein sequence ID" value="ANS05473.1"/>
    <property type="molecule type" value="Genomic_DNA"/>
</dbReference>
<proteinExistence type="predicted"/>
<evidence type="ECO:0000313" key="1">
    <source>
        <dbReference type="EMBL" id="ANS05473.1"/>
    </source>
</evidence>
<reference evidence="1 2" key="1">
    <citation type="submission" date="2015-11" db="EMBL/GenBank/DDBJ databases">
        <title>Genomes of Abundant and Widespread Viruses from the Deep Ocean.</title>
        <authorList>
            <person name="Mizuno C.M."/>
            <person name="Ghai R."/>
            <person name="Saghai A."/>
            <person name="Lopez-Garcia P."/>
            <person name="Rodriguez-Valera F."/>
        </authorList>
    </citation>
    <scope>NUCLEOTIDE SEQUENCE [LARGE SCALE GENOMIC DNA]</scope>
</reference>
<dbReference type="Proteomes" id="UP000505242">
    <property type="component" value="Genome"/>
</dbReference>
<organism evidence="1 2">
    <name type="scientific">uncultured phage_Deep1-GF2-KM23-C739</name>
    <dbReference type="NCBI Taxonomy" id="2740798"/>
    <lineage>
        <taxon>Viruses</taxon>
        <taxon>Duplodnaviria</taxon>
        <taxon>Heunggongvirae</taxon>
        <taxon>Uroviricota</taxon>
        <taxon>Caudoviricetes</taxon>
        <taxon>Autographivirales</taxon>
        <taxon>Chosvirus</taxon>
        <taxon>Chosvirus KM23C739</taxon>
    </lineage>
</organism>
<keyword evidence="2" id="KW-1185">Reference proteome</keyword>
<dbReference type="RefSeq" id="YP_009810987.1">
    <property type="nucleotide sequence ID" value="NC_048050.1"/>
</dbReference>
<accession>A0A1B1IVV6</accession>
<name>A0A1B1IVV6_9CAUD</name>
<dbReference type="KEGG" id="vg:55002010"/>
<dbReference type="GeneID" id="55002010"/>
<sequence length="122" mass="14588">MSDIIQFELSPRNTWVYSNNSDFNSQISVVPYDPKNKGSKFYTYKALAGKSNKAKFFNDAFNWLAEYKPNEKIEFIKCQLQGCKYKLKNNRANILGFFRRLKRLNKLHFENWSFNKFLKKVH</sequence>